<keyword evidence="2" id="KW-1185">Reference proteome</keyword>
<comment type="caution">
    <text evidence="1">The sequence shown here is derived from an EMBL/GenBank/DDBJ whole genome shotgun (WGS) entry which is preliminary data.</text>
</comment>
<organism evidence="1 2">
    <name type="scientific">Zarea fungicola</name>
    <dbReference type="NCBI Taxonomy" id="93591"/>
    <lineage>
        <taxon>Eukaryota</taxon>
        <taxon>Fungi</taxon>
        <taxon>Dikarya</taxon>
        <taxon>Ascomycota</taxon>
        <taxon>Pezizomycotina</taxon>
        <taxon>Sordariomycetes</taxon>
        <taxon>Hypocreomycetidae</taxon>
        <taxon>Hypocreales</taxon>
        <taxon>Cordycipitaceae</taxon>
        <taxon>Zarea</taxon>
    </lineage>
</organism>
<reference evidence="1" key="1">
    <citation type="submission" date="2022-08" db="EMBL/GenBank/DDBJ databases">
        <title>Genome Sequence of Lecanicillium fungicola.</title>
        <authorList>
            <person name="Buettner E."/>
        </authorList>
    </citation>
    <scope>NUCLEOTIDE SEQUENCE</scope>
    <source>
        <strain evidence="1">Babe33</strain>
    </source>
</reference>
<sequence>MATASTKTDRGLLAVEVVQELRKTENNHRRNQALRTFAKNLRRRNAFHASWEAVGGAQGLASLMAEFSVEDVRLLCSFLGQTAGAIYLRPERRGGLTELVQILVSGETDARPLRSFYQTIVPACETQFVKSWVPQTEWTRSQQKYLWLANRQQYEQQFLDDLFSERSKNDPDMFRQNTKLFRGNLPFCENILTRIASATSSKQFYLSPDFMQWFAMPLLKKLSGRRRQSRRSEYLKFLDLVVNCFKAHPQLLKSELRLNDGSGLIQFIVRAMIAAREDQDVFAAHLDVLLVLAPTKGVWVGDIYGALPLHGLTPQLRFDLIRIFLLHCQEYLVDIKNISLAAEKRILATTKNGKLWPARLFLSIPSNEGLALFEHLENVHQAQSFVSQGSLTNSVMCQVQNPLATELDLDIFRTVLQRENDHSSRIWVDGVQLALKERKKKASESREPRLRAFWAKSALQLCVAAGNLEVLQENLVWARRFVKDPLVGPDIFGPSVINTRELKALLVVVPSREALNNSRELAEVFSTVQGDIVLAGQILLGLLQTALSAIMEPSFKPNNWSSIVALPRNVAEGRVTNATGIMRVKTDVAEAKDLELNVAMSIWKPTIDSLLEIEALMSDPAAVKLASGGRPSVFTAGEFLAQIPAPGPSLLADLTTHYLDGMNSRLAPTLVKSHMRHIVAAVVRLAKSTQSSLAIPFVRPIIQNSDDSSSHRQLLTSRFLQSLPASTARHFVTTTASAIIDLMKEQNSRPWKEGVAPAVKVTTVKMMAQILEGNKVLAPKISCDILVSLLKEVRHIDARMAILSSLLSVLAESTSTADLRKHILDMFEEHVLTVASQLNERRPTTEEDWQQLVMPEVSTENSVLVWLQASARNGNLKREDRERLVRLSIIAVQQSAVHNERWVNLFVKRHASNIPIDGKVRAGPAHMGQLIGLFFAHFDFVPDSLIDTLQSVILNNVDPSPEMLQVTSTVKSDTKLAGSNAGQHWLAHFDSPGIKAISFGLTYVVTLLRTKRAFKSGDASIQRLQKLTTCVAERYIRLGDVQAISKLVERLTINTTRFDDKMEPDWRGRCMPILEDIIRMVEDKAKDQTSEVLLPNVFRLRLALLQVPLWQSERPIPEAVITLFAEELAELIDELVARRRPYHQDFEFLKEEINRSKKHFPENTRVGLVLARLREDWRQRDPSLAAYLRCELAATYLLSSSVREEKEEREEKGVKEDTVQLLQEWMASPVGDIRVIGVETRKALKEARGWFKDE</sequence>
<dbReference type="Proteomes" id="UP001143910">
    <property type="component" value="Unassembled WGS sequence"/>
</dbReference>
<evidence type="ECO:0000313" key="2">
    <source>
        <dbReference type="Proteomes" id="UP001143910"/>
    </source>
</evidence>
<evidence type="ECO:0000313" key="1">
    <source>
        <dbReference type="EMBL" id="KAJ2979908.1"/>
    </source>
</evidence>
<protein>
    <submittedName>
        <fullName evidence="1">Uncharacterized protein</fullName>
    </submittedName>
</protein>
<dbReference type="EMBL" id="JANJQO010000242">
    <property type="protein sequence ID" value="KAJ2979908.1"/>
    <property type="molecule type" value="Genomic_DNA"/>
</dbReference>
<accession>A0ACC1NNH3</accession>
<gene>
    <name evidence="1" type="ORF">NQ176_g2962</name>
</gene>
<name>A0ACC1NNH3_9HYPO</name>
<proteinExistence type="predicted"/>